<gene>
    <name evidence="1" type="ORF">Sylvanvirus9_28</name>
</gene>
<organism evidence="1">
    <name type="scientific">Sylvanvirus sp</name>
    <dbReference type="NCBI Taxonomy" id="2487774"/>
    <lineage>
        <taxon>Viruses</taxon>
    </lineage>
</organism>
<dbReference type="EMBL" id="MK072515">
    <property type="protein sequence ID" value="AYV86798.1"/>
    <property type="molecule type" value="Genomic_DNA"/>
</dbReference>
<sequence length="86" mass="10432">MGCYMIAYKNRVRNKEIPIKIDIDKEDAWDVLYFIEIWTSTYKKTSFRVHDWYERSQNLSSRSSRESCMTTLCDSSYRYHIVLESE</sequence>
<reference evidence="1" key="1">
    <citation type="submission" date="2018-10" db="EMBL/GenBank/DDBJ databases">
        <title>Hidden diversity of soil giant viruses.</title>
        <authorList>
            <person name="Schulz F."/>
            <person name="Alteio L."/>
            <person name="Goudeau D."/>
            <person name="Ryan E.M."/>
            <person name="Malmstrom R.R."/>
            <person name="Blanchard J."/>
            <person name="Woyke T."/>
        </authorList>
    </citation>
    <scope>NUCLEOTIDE SEQUENCE</scope>
    <source>
        <strain evidence="1">SYV1</strain>
    </source>
</reference>
<protein>
    <submittedName>
        <fullName evidence="1">Uncharacterized protein</fullName>
    </submittedName>
</protein>
<accession>A0A3G5AI11</accession>
<evidence type="ECO:0000313" key="1">
    <source>
        <dbReference type="EMBL" id="AYV86798.1"/>
    </source>
</evidence>
<name>A0A3G5AI11_9VIRU</name>
<proteinExistence type="predicted"/>